<dbReference type="EMBL" id="CP047224">
    <property type="protein sequence ID" value="QHD65539.1"/>
    <property type="molecule type" value="Genomic_DNA"/>
</dbReference>
<organism evidence="3 4">
    <name type="scientific">Neorickettsia findlayensis</name>
    <dbReference type="NCBI Taxonomy" id="2686014"/>
    <lineage>
        <taxon>Bacteria</taxon>
        <taxon>Pseudomonadati</taxon>
        <taxon>Pseudomonadota</taxon>
        <taxon>Alphaproteobacteria</taxon>
        <taxon>Rickettsiales</taxon>
        <taxon>Anaplasmataceae</taxon>
        <taxon>Neorickettsia</taxon>
    </lineage>
</organism>
<evidence type="ECO:0000259" key="2">
    <source>
        <dbReference type="Pfam" id="PF17289"/>
    </source>
</evidence>
<dbReference type="InterPro" id="IPR035421">
    <property type="entry name" value="Terminase_6C"/>
</dbReference>
<evidence type="ECO:0000256" key="1">
    <source>
        <dbReference type="ARBA" id="ARBA00022612"/>
    </source>
</evidence>
<keyword evidence="1" id="KW-1188">Viral release from host cell</keyword>
<reference evidence="3 4" key="2">
    <citation type="journal article" date="2020" name="MBio">
        <title>Isolation and Molecular Analysis of a Novel Neorickettsia Species That Causes Potomac Horse Fever.</title>
        <authorList>
            <person name="Teymournejad O."/>
            <person name="Lin M."/>
            <person name="Bekebrede H."/>
            <person name="Kamr A."/>
            <person name="Toribio R.E."/>
            <person name="Arroyo L.G."/>
            <person name="Baird J.D."/>
            <person name="Rikihisa Y."/>
        </authorList>
    </citation>
    <scope>NUCLEOTIDE SEQUENCE [LARGE SCALE GENOMIC DNA]</scope>
    <source>
        <strain evidence="3 4">Fin17</strain>
    </source>
</reference>
<dbReference type="Gene3D" id="3.30.420.240">
    <property type="match status" value="1"/>
</dbReference>
<gene>
    <name evidence="3" type="primary">terL</name>
    <name evidence="3" type="ORF">GP480_03935</name>
</gene>
<keyword evidence="4" id="KW-1185">Reference proteome</keyword>
<evidence type="ECO:0000313" key="4">
    <source>
        <dbReference type="Proteomes" id="UP000464912"/>
    </source>
</evidence>
<sequence>MKRQYSTEEFLAFFKDSFKTLFPAKKFVKCGYINVISDRLIACLNGKINRLIINIPPRHMKSTLVSVAFPAFVLSREPSKGIIVASYSSLLSTKHSLETKLIMSSEWYRNKFKDTVISKHHNTKNKFLTTKLGFRLATSISGTLTGEGADIIVADDPINALQANSNTFRERTKNWFLNTFMTRLNHSKKSIAIIVMQRLHYDDICGYLTRTSGKWHIISLPLIAERKEKITSINSKKTLLKRKEGEVLNRNYLKHENISKLKAEIGTYVFASQYQQNPLSNINSIIRREWIKRYLEKEEISEILYISQSWDTAAFGTQQSDYTVCITFARSRTAFYVLDVYRKKLDYPEIKKAIVENAEKWKANYILIENKSSGQALVQELRRSTALPIISITPVRKKIERLYSVVSIFESGKLYLPYSGEWLENFEMELFSFPGSVYDDQIDSLTQYLNYEITKCYPQLNIKFL</sequence>
<dbReference type="KEGG" id="nef:GP480_03935"/>
<dbReference type="InterPro" id="IPR024607">
    <property type="entry name" value="Sulfatase_CS"/>
</dbReference>
<accession>A0A6P1GAL5</accession>
<proteinExistence type="predicted"/>
<feature type="domain" description="Terminase large subunit gp17-like C-terminal" evidence="2">
    <location>
        <begin position="309"/>
        <end position="451"/>
    </location>
</feature>
<protein>
    <submittedName>
        <fullName evidence="3">Phage terminase large subunit</fullName>
    </submittedName>
</protein>
<dbReference type="Pfam" id="PF17289">
    <property type="entry name" value="Terminase_6C"/>
    <property type="match status" value="1"/>
</dbReference>
<name>A0A6P1GAL5_9RICK</name>
<dbReference type="InterPro" id="IPR006517">
    <property type="entry name" value="Phage_terminase_lsu-like_C"/>
</dbReference>
<dbReference type="AlphaFoldDB" id="A0A6P1GAL5"/>
<reference evidence="3 4" key="1">
    <citation type="journal article" date="2020" name="MBio">
        <title>Erratum for Teymournejad et al., 'Isolation and Molecular Analysis of a Novel Neorickettsia Species That Causes Potomac Horse Fever'.</title>
        <authorList>
            <person name="Teymournejad O."/>
            <person name="Lin M."/>
            <person name="Bekebrede H."/>
            <person name="Kamr A."/>
            <person name="Toribio R.E."/>
            <person name="Arroyo L.G."/>
            <person name="Baird J.D."/>
            <person name="Rikihisa Y."/>
        </authorList>
    </citation>
    <scope>NUCLEOTIDE SEQUENCE [LARGE SCALE GENOMIC DNA]</scope>
    <source>
        <strain evidence="3 4">Fin17</strain>
    </source>
</reference>
<evidence type="ECO:0000313" key="3">
    <source>
        <dbReference type="EMBL" id="QHD65539.1"/>
    </source>
</evidence>
<dbReference type="PROSITE" id="PS00149">
    <property type="entry name" value="SULFATASE_2"/>
    <property type="match status" value="1"/>
</dbReference>
<dbReference type="NCBIfam" id="TIGR01630">
    <property type="entry name" value="psiM2_ORF9"/>
    <property type="match status" value="1"/>
</dbReference>
<dbReference type="Proteomes" id="UP000464912">
    <property type="component" value="Chromosome"/>
</dbReference>
<dbReference type="RefSeq" id="WP_160096033.1">
    <property type="nucleotide sequence ID" value="NZ_CP047224.1"/>
</dbReference>